<accession>A0ABZ1IN72</accession>
<proteinExistence type="predicted"/>
<gene>
    <name evidence="2" type="ORF">OHU27_01165</name>
</gene>
<feature type="compositionally biased region" description="Acidic residues" evidence="1">
    <location>
        <begin position="272"/>
        <end position="283"/>
    </location>
</feature>
<organism evidence="2 3">
    <name type="scientific">Streptomyces nigra</name>
    <dbReference type="NCBI Taxonomy" id="1827580"/>
    <lineage>
        <taxon>Bacteria</taxon>
        <taxon>Bacillati</taxon>
        <taxon>Actinomycetota</taxon>
        <taxon>Actinomycetes</taxon>
        <taxon>Kitasatosporales</taxon>
        <taxon>Streptomycetaceae</taxon>
        <taxon>Streptomyces</taxon>
    </lineage>
</organism>
<protein>
    <submittedName>
        <fullName evidence="2">Uncharacterized protein</fullName>
    </submittedName>
</protein>
<dbReference type="RefSeq" id="WP_406256068.1">
    <property type="nucleotide sequence ID" value="NZ_CP108125.1"/>
</dbReference>
<reference evidence="2 3" key="1">
    <citation type="submission" date="2022-10" db="EMBL/GenBank/DDBJ databases">
        <title>The complete genomes of actinobacterial strains from the NBC collection.</title>
        <authorList>
            <person name="Joergensen T.S."/>
            <person name="Alvarez Arevalo M."/>
            <person name="Sterndorff E.B."/>
            <person name="Faurdal D."/>
            <person name="Vuksanovic O."/>
            <person name="Mourched A.-S."/>
            <person name="Charusanti P."/>
            <person name="Shaw S."/>
            <person name="Blin K."/>
            <person name="Weber T."/>
        </authorList>
    </citation>
    <scope>NUCLEOTIDE SEQUENCE [LARGE SCALE GENOMIC DNA]</scope>
    <source>
        <strain evidence="2 3">NBC_00206</strain>
    </source>
</reference>
<sequence>METVVGAVCTLLGVAVGALGALAAARIQLRGAIAQADAVLAQADTTYRAALDQAYAAQRAAHEQWRREIRRDAYAAFVTALDEVRELAARPELLDAREEASGALPAASRAVTAAFAVVELEGPASLTLLARTAHQRGLTAAEHALRLAPRATAMRLLNSATGAATADTSDSGSPSALARAAHQALTQLREAVYRMERGETGRDAYDAVRQRATEAVDACGLFTPDQTRALLSDPSWEVALRMGSEHADSLAQCEAARGYFVTAARALLAPDGDNDADTGDDTDTDRREARVARPARRLIP</sequence>
<evidence type="ECO:0000256" key="1">
    <source>
        <dbReference type="SAM" id="MobiDB-lite"/>
    </source>
</evidence>
<dbReference type="EMBL" id="CP108125">
    <property type="protein sequence ID" value="WTO81095.1"/>
    <property type="molecule type" value="Genomic_DNA"/>
</dbReference>
<dbReference type="Proteomes" id="UP001622690">
    <property type="component" value="Chromosome"/>
</dbReference>
<feature type="region of interest" description="Disordered" evidence="1">
    <location>
        <begin position="270"/>
        <end position="300"/>
    </location>
</feature>
<name>A0ABZ1IN72_9ACTN</name>
<evidence type="ECO:0000313" key="2">
    <source>
        <dbReference type="EMBL" id="WTO81095.1"/>
    </source>
</evidence>
<evidence type="ECO:0000313" key="3">
    <source>
        <dbReference type="Proteomes" id="UP001622690"/>
    </source>
</evidence>
<keyword evidence="3" id="KW-1185">Reference proteome</keyword>